<feature type="transmembrane region" description="Helical" evidence="7">
    <location>
        <begin position="89"/>
        <end position="111"/>
    </location>
</feature>
<dbReference type="Proteomes" id="UP001212411">
    <property type="component" value="Chromosome 2"/>
</dbReference>
<evidence type="ECO:0000256" key="3">
    <source>
        <dbReference type="ARBA" id="ARBA00022692"/>
    </source>
</evidence>
<dbReference type="InterPro" id="IPR036259">
    <property type="entry name" value="MFS_trans_sf"/>
</dbReference>
<feature type="transmembrane region" description="Helical" evidence="7">
    <location>
        <begin position="213"/>
        <end position="236"/>
    </location>
</feature>
<evidence type="ECO:0000256" key="4">
    <source>
        <dbReference type="ARBA" id="ARBA00022989"/>
    </source>
</evidence>
<evidence type="ECO:0000256" key="2">
    <source>
        <dbReference type="ARBA" id="ARBA00022448"/>
    </source>
</evidence>
<accession>A0AAF0AXY4</accession>
<dbReference type="InterPro" id="IPR011701">
    <property type="entry name" value="MFS"/>
</dbReference>
<reference evidence="8 9" key="1">
    <citation type="journal article" date="2023" name="G3 (Bethesda)">
        <title>A high-quality reference genome for the fission yeast Schizosaccharomyces osmophilus.</title>
        <authorList>
            <person name="Jia G.S."/>
            <person name="Zhang W.C."/>
            <person name="Liang Y."/>
            <person name="Liu X.H."/>
            <person name="Rhind N."/>
            <person name="Pidoux A."/>
            <person name="Brysch-Herzberg M."/>
            <person name="Du L.L."/>
        </authorList>
    </citation>
    <scope>NUCLEOTIDE SEQUENCE [LARGE SCALE GENOMIC DNA]</scope>
    <source>
        <strain evidence="8 9">CBS 15793</strain>
    </source>
</reference>
<feature type="transmembrane region" description="Helical" evidence="7">
    <location>
        <begin position="177"/>
        <end position="201"/>
    </location>
</feature>
<keyword evidence="2" id="KW-0813">Transport</keyword>
<dbReference type="GeneID" id="80876036"/>
<evidence type="ECO:0000256" key="7">
    <source>
        <dbReference type="SAM" id="Phobius"/>
    </source>
</evidence>
<dbReference type="AlphaFoldDB" id="A0AAF0AXY4"/>
<keyword evidence="5 7" id="KW-0472">Membrane</keyword>
<dbReference type="GO" id="GO:0022857">
    <property type="term" value="F:transmembrane transporter activity"/>
    <property type="evidence" value="ECO:0007669"/>
    <property type="project" value="InterPro"/>
</dbReference>
<dbReference type="EMBL" id="CP115612">
    <property type="protein sequence ID" value="WBW74480.1"/>
    <property type="molecule type" value="Genomic_DNA"/>
</dbReference>
<dbReference type="RefSeq" id="XP_056038723.1">
    <property type="nucleotide sequence ID" value="XM_056181347.1"/>
</dbReference>
<feature type="transmembrane region" description="Helical" evidence="7">
    <location>
        <begin position="280"/>
        <end position="305"/>
    </location>
</feature>
<proteinExistence type="inferred from homology"/>
<feature type="transmembrane region" description="Helical" evidence="7">
    <location>
        <begin position="118"/>
        <end position="138"/>
    </location>
</feature>
<dbReference type="PANTHER" id="PTHR43791:SF103">
    <property type="entry name" value="MAJOR FACILITATOR SUPERFAMILY (MFS) PROFILE DOMAIN-CONTAINING PROTEIN-RELATED"/>
    <property type="match status" value="1"/>
</dbReference>
<feature type="transmembrane region" description="Helical" evidence="7">
    <location>
        <begin position="325"/>
        <end position="341"/>
    </location>
</feature>
<feature type="transmembrane region" description="Helical" evidence="7">
    <location>
        <begin position="372"/>
        <end position="395"/>
    </location>
</feature>
<dbReference type="PANTHER" id="PTHR43791">
    <property type="entry name" value="PERMEASE-RELATED"/>
    <property type="match status" value="1"/>
</dbReference>
<evidence type="ECO:0000256" key="1">
    <source>
        <dbReference type="ARBA" id="ARBA00004141"/>
    </source>
</evidence>
<feature type="transmembrane region" description="Helical" evidence="7">
    <location>
        <begin position="439"/>
        <end position="458"/>
    </location>
</feature>
<evidence type="ECO:0000256" key="6">
    <source>
        <dbReference type="ARBA" id="ARBA00037968"/>
    </source>
</evidence>
<dbReference type="Pfam" id="PF07690">
    <property type="entry name" value="MFS_1"/>
    <property type="match status" value="1"/>
</dbReference>
<feature type="transmembrane region" description="Helical" evidence="7">
    <location>
        <begin position="407"/>
        <end position="427"/>
    </location>
</feature>
<keyword evidence="3 7" id="KW-0812">Transmembrane</keyword>
<dbReference type="Gene3D" id="1.20.1250.20">
    <property type="entry name" value="MFS general substrate transporter like domains"/>
    <property type="match status" value="1"/>
</dbReference>
<evidence type="ECO:0000313" key="9">
    <source>
        <dbReference type="Proteomes" id="UP001212411"/>
    </source>
</evidence>
<comment type="subcellular location">
    <subcellularLocation>
        <location evidence="1">Membrane</location>
        <topology evidence="1">Multi-pass membrane protein</topology>
    </subcellularLocation>
</comment>
<keyword evidence="4 7" id="KW-1133">Transmembrane helix</keyword>
<feature type="transmembrane region" description="Helical" evidence="7">
    <location>
        <begin position="348"/>
        <end position="366"/>
    </location>
</feature>
<evidence type="ECO:0000313" key="8">
    <source>
        <dbReference type="EMBL" id="WBW74480.1"/>
    </source>
</evidence>
<organism evidence="8 9">
    <name type="scientific">Schizosaccharomyces osmophilus</name>
    <dbReference type="NCBI Taxonomy" id="2545709"/>
    <lineage>
        <taxon>Eukaryota</taxon>
        <taxon>Fungi</taxon>
        <taxon>Dikarya</taxon>
        <taxon>Ascomycota</taxon>
        <taxon>Taphrinomycotina</taxon>
        <taxon>Schizosaccharomycetes</taxon>
        <taxon>Schizosaccharomycetales</taxon>
        <taxon>Schizosaccharomycetaceae</taxon>
        <taxon>Schizosaccharomyces</taxon>
    </lineage>
</organism>
<sequence>MTSEGSKGSISKFRLENEKVDHDVEFGEIQQFDELVYTKEEEHKLVRKIDLLILPSLCLIFFAQYLDKQSITYTSVFGLKTDLQMTGNQYSWCSTGFYLCQLFTTFIFIYFMTMVNRTLLIGVSVVAWGICCTCLGATQNYAQFVAVRCLLGATEAACQPCTLLVTQSWYRKKEHPYRMAAWLSMNSLAQIFGSFFMYGVGITNQSSLADWKIMFIICGVISTFIGTLFVIAIPFTPEKAWFLSERERKIALYRIYAESDRFGGSIFSKEQMYECLKFDWLTWCSLAFGFLVCVTSGTTVFQSLILSDFGYDKFQNMEYGSPSGAVQLAFVWIGVLLVMIFPNYRTVIVQLLVIVPIVGNALLLGLPNNAGWGIIVASWLGSVITCSMSILLSLNASNIRGHTKKSIANNLFFVGYCLAAVIYPQWWNFSKDPKFHAGLGVNLASWGLLEILMGYYRWKVLRENKKRDEFEKQEDLPEYNIYDDVTDKQDLRHRYSC</sequence>
<protein>
    <submittedName>
        <fullName evidence="8">Membrane transporter</fullName>
    </submittedName>
</protein>
<comment type="similarity">
    <text evidence="6">Belongs to the major facilitator superfamily. Allantoate permease family.</text>
</comment>
<dbReference type="GO" id="GO:0016020">
    <property type="term" value="C:membrane"/>
    <property type="evidence" value="ECO:0007669"/>
    <property type="project" value="UniProtKB-SubCell"/>
</dbReference>
<keyword evidence="9" id="KW-1185">Reference proteome</keyword>
<dbReference type="SUPFAM" id="SSF103473">
    <property type="entry name" value="MFS general substrate transporter"/>
    <property type="match status" value="1"/>
</dbReference>
<dbReference type="KEGG" id="som:SOMG_02555"/>
<gene>
    <name evidence="8" type="ORF">SOMG_02555</name>
</gene>
<evidence type="ECO:0000256" key="5">
    <source>
        <dbReference type="ARBA" id="ARBA00023136"/>
    </source>
</evidence>
<name>A0AAF0AXY4_9SCHI</name>